<evidence type="ECO:0000313" key="18">
    <source>
        <dbReference type="Proteomes" id="UP000694394"/>
    </source>
</evidence>
<evidence type="ECO:0000256" key="5">
    <source>
        <dbReference type="ARBA" id="ARBA00022792"/>
    </source>
</evidence>
<dbReference type="Ensembl" id="ENSMICT00000058994.1">
    <property type="protein sequence ID" value="ENSMICP00000042331.1"/>
    <property type="gene ID" value="ENSMICG00000004734.3"/>
</dbReference>
<keyword evidence="4 15" id="KW-0812">Transmembrane</keyword>
<dbReference type="InterPro" id="IPR011527">
    <property type="entry name" value="ABC1_TM_dom"/>
</dbReference>
<keyword evidence="6" id="KW-0809">Transit peptide</keyword>
<evidence type="ECO:0000256" key="7">
    <source>
        <dbReference type="ARBA" id="ARBA00022958"/>
    </source>
</evidence>
<keyword evidence="10" id="KW-0496">Mitochondrion</keyword>
<dbReference type="PROSITE" id="PS50929">
    <property type="entry name" value="ABC_TM1F"/>
    <property type="match status" value="1"/>
</dbReference>
<evidence type="ECO:0000256" key="1">
    <source>
        <dbReference type="ARBA" id="ARBA00004141"/>
    </source>
</evidence>
<dbReference type="FunFam" id="1.20.1560.10:FF:000073">
    <property type="entry name" value="ATP binding cassette subfamily B member 8"/>
    <property type="match status" value="1"/>
</dbReference>
<dbReference type="GO" id="GO:0090374">
    <property type="term" value="P:oligopeptide export from mitochondrion"/>
    <property type="evidence" value="ECO:0007669"/>
    <property type="project" value="TreeGrafter"/>
</dbReference>
<dbReference type="GeneTree" id="ENSGT00940000159126"/>
<evidence type="ECO:0000256" key="10">
    <source>
        <dbReference type="ARBA" id="ARBA00023128"/>
    </source>
</evidence>
<dbReference type="InterPro" id="IPR036640">
    <property type="entry name" value="ABC1_TM_sf"/>
</dbReference>
<feature type="transmembrane region" description="Helical" evidence="15">
    <location>
        <begin position="276"/>
        <end position="298"/>
    </location>
</feature>
<dbReference type="GO" id="GO:0005743">
    <property type="term" value="C:mitochondrial inner membrane"/>
    <property type="evidence" value="ECO:0007669"/>
    <property type="project" value="TreeGrafter"/>
</dbReference>
<keyword evidence="18" id="KW-1185">Reference proteome</keyword>
<proteinExistence type="inferred from homology"/>
<evidence type="ECO:0000256" key="13">
    <source>
        <dbReference type="ARBA" id="ARBA00041416"/>
    </source>
</evidence>
<dbReference type="Proteomes" id="UP000694394">
    <property type="component" value="Chromosome 11"/>
</dbReference>
<evidence type="ECO:0000256" key="11">
    <source>
        <dbReference type="ARBA" id="ARBA00023136"/>
    </source>
</evidence>
<evidence type="ECO:0000256" key="8">
    <source>
        <dbReference type="ARBA" id="ARBA00022989"/>
    </source>
</evidence>
<reference evidence="17" key="2">
    <citation type="submission" date="2025-08" db="UniProtKB">
        <authorList>
            <consortium name="Ensembl"/>
        </authorList>
    </citation>
    <scope>IDENTIFICATION</scope>
</reference>
<evidence type="ECO:0000259" key="16">
    <source>
        <dbReference type="PROSITE" id="PS50929"/>
    </source>
</evidence>
<keyword evidence="3" id="KW-0813">Transport</keyword>
<name>A0A8C5XWZ1_MICMU</name>
<gene>
    <name evidence="17" type="primary">ABCB8</name>
</gene>
<evidence type="ECO:0000256" key="4">
    <source>
        <dbReference type="ARBA" id="ARBA00022692"/>
    </source>
</evidence>
<keyword evidence="8 15" id="KW-1133">Transmembrane helix</keyword>
<organism evidence="17 18">
    <name type="scientific">Microcebus murinus</name>
    <name type="common">Gray mouse lemur</name>
    <name type="synonym">Lemur murinus</name>
    <dbReference type="NCBI Taxonomy" id="30608"/>
    <lineage>
        <taxon>Eukaryota</taxon>
        <taxon>Metazoa</taxon>
        <taxon>Chordata</taxon>
        <taxon>Craniata</taxon>
        <taxon>Vertebrata</taxon>
        <taxon>Euteleostomi</taxon>
        <taxon>Mammalia</taxon>
        <taxon>Eutheria</taxon>
        <taxon>Euarchontoglires</taxon>
        <taxon>Primates</taxon>
        <taxon>Strepsirrhini</taxon>
        <taxon>Lemuriformes</taxon>
        <taxon>Cheirogaleidae</taxon>
        <taxon>Microcebus</taxon>
    </lineage>
</organism>
<evidence type="ECO:0000256" key="15">
    <source>
        <dbReference type="SAM" id="Phobius"/>
    </source>
</evidence>
<dbReference type="GO" id="GO:0015421">
    <property type="term" value="F:ABC-type oligopeptide transporter activity"/>
    <property type="evidence" value="ECO:0007669"/>
    <property type="project" value="TreeGrafter"/>
</dbReference>
<evidence type="ECO:0000256" key="9">
    <source>
        <dbReference type="ARBA" id="ARBA00023065"/>
    </source>
</evidence>
<evidence type="ECO:0000256" key="3">
    <source>
        <dbReference type="ARBA" id="ARBA00022448"/>
    </source>
</evidence>
<dbReference type="SUPFAM" id="SSF90123">
    <property type="entry name" value="ABC transporter transmembrane region"/>
    <property type="match status" value="1"/>
</dbReference>
<comment type="subcellular location">
    <subcellularLocation>
        <location evidence="1">Membrane</location>
        <topology evidence="1">Multi-pass membrane protein</topology>
    </subcellularLocation>
</comment>
<evidence type="ECO:0000256" key="12">
    <source>
        <dbReference type="ARBA" id="ARBA00040439"/>
    </source>
</evidence>
<feature type="transmembrane region" description="Helical" evidence="15">
    <location>
        <begin position="181"/>
        <end position="201"/>
    </location>
</feature>
<accession>A0A8C5XWZ1</accession>
<dbReference type="Pfam" id="PF00664">
    <property type="entry name" value="ABC_membrane"/>
    <property type="match status" value="1"/>
</dbReference>
<protein>
    <recommendedName>
        <fullName evidence="12">Mitochondrial potassium channel ATP-binding subunit</fullName>
    </recommendedName>
    <alternativeName>
        <fullName evidence="14">ATP-binding cassette sub-family B member 8, mitochondrial</fullName>
    </alternativeName>
    <alternativeName>
        <fullName evidence="13">Mitochondrial sulfonylurea-receptor</fullName>
    </alternativeName>
</protein>
<evidence type="ECO:0000313" key="17">
    <source>
        <dbReference type="Ensembl" id="ENSMICP00000042331.1"/>
    </source>
</evidence>
<feature type="domain" description="ABC transmembrane type-1" evidence="16">
    <location>
        <begin position="132"/>
        <end position="401"/>
    </location>
</feature>
<keyword evidence="5" id="KW-0999">Mitochondrion inner membrane</keyword>
<dbReference type="PANTHER" id="PTHR43394">
    <property type="entry name" value="ATP-DEPENDENT PERMEASE MDL1, MITOCHONDRIAL"/>
    <property type="match status" value="1"/>
</dbReference>
<evidence type="ECO:0000256" key="6">
    <source>
        <dbReference type="ARBA" id="ARBA00022946"/>
    </source>
</evidence>
<dbReference type="Gene3D" id="1.20.1560.10">
    <property type="entry name" value="ABC transporter type 1, transmembrane domain"/>
    <property type="match status" value="1"/>
</dbReference>
<evidence type="ECO:0000256" key="2">
    <source>
        <dbReference type="ARBA" id="ARBA00007577"/>
    </source>
</evidence>
<keyword evidence="9" id="KW-0406">Ion transport</keyword>
<sequence length="414" mass="45333">MLVHLFRVGIRGGHVPGRPLLPLRFQTFSAVRYSDGGHSSFLKAMAQLRSQLRAHLPRAPPAPSRSPSAWCWVGGALLGPVLLSKRPRLCLVALCEAEQAPPAYSRPRVAESRFNWKLFWQFLRPHLLVLGVAIMLALGAALVNVQIPLLLGQLVEIVAKYTRDHVGSFMAESRNLGTQLLILYGIQGLLTFGYLVLLSHIGERMAVDMRRALFTSLLRQDIAFFDAKKTGQLVSRLTTDVQEFKSSFKLVISQGLRSCTQVAGCLVSLSMLSTRLTLLLMVATPALMGVGTLMGSGLRKLSRQCQEQVARATGVADEALGNVRTVRAFAMEHREEERYGAELEECRCRAEELGRGIALFQGLSNIAFNCMVLGTLFIGGSLVAGQQLTGGDLMSFLVASQTHPVTLRALLDRP</sequence>
<dbReference type="GO" id="GO:0005524">
    <property type="term" value="F:ATP binding"/>
    <property type="evidence" value="ECO:0007669"/>
    <property type="project" value="InterPro"/>
</dbReference>
<dbReference type="AlphaFoldDB" id="A0A8C5XWZ1"/>
<reference evidence="17" key="1">
    <citation type="submission" date="2016-12" db="EMBL/GenBank/DDBJ databases">
        <title>Mouse lemur reference genome and diversity panel.</title>
        <authorList>
            <person name="Harris R."/>
            <person name="Larsen P."/>
            <person name="Liu Y."/>
            <person name="Hughes D.S."/>
            <person name="Murali S."/>
            <person name="Raveendran M."/>
            <person name="Korchina V."/>
            <person name="Wang M."/>
            <person name="Jhangiani S."/>
            <person name="Bandaranaike D."/>
            <person name="Bellair M."/>
            <person name="Blankenburg K."/>
            <person name="Chao H."/>
            <person name="Dahdouli M."/>
            <person name="Dinh H."/>
            <person name="Doddapaneni H."/>
            <person name="English A."/>
            <person name="Firestine M."/>
            <person name="Gnanaolivu R."/>
            <person name="Gross S."/>
            <person name="Hernandez B."/>
            <person name="Javaid M."/>
            <person name="Jayaseelan J."/>
            <person name="Jones J."/>
            <person name="Khan Z."/>
            <person name="Kovar C."/>
            <person name="Kurapati P."/>
            <person name="Le B."/>
            <person name="Lee S."/>
            <person name="Li M."/>
            <person name="Mathew T."/>
            <person name="Narasimhan A."/>
            <person name="Ngo D."/>
            <person name="Nguyen L."/>
            <person name="Okwuonu G."/>
            <person name="Ongeri F."/>
            <person name="Osuji N."/>
            <person name="Pu L.-L."/>
            <person name="Puazo M."/>
            <person name="Quiroz J."/>
            <person name="Raj R."/>
            <person name="Rajbhandari K."/>
            <person name="Reid J.G."/>
            <person name="Santibanez J."/>
            <person name="Sexton D."/>
            <person name="Skinner E."/>
            <person name="Vee V."/>
            <person name="Weissenberger G."/>
            <person name="Wu Y."/>
            <person name="Xin Y."/>
            <person name="Han Y."/>
            <person name="Campbell C."/>
            <person name="Brown A."/>
            <person name="Sullivan B."/>
            <person name="Shelton J."/>
            <person name="Brown S."/>
            <person name="Dudchenko O."/>
            <person name="Machol I."/>
            <person name="Durand N."/>
            <person name="Shamim M."/>
            <person name="Lieberman A."/>
            <person name="Muzny D.M."/>
            <person name="Richards S."/>
            <person name="Yoder A."/>
            <person name="Worley K.C."/>
            <person name="Rogers J."/>
            <person name="Gibbs R.A."/>
        </authorList>
    </citation>
    <scope>NUCLEOTIDE SEQUENCE [LARGE SCALE GENOMIC DNA]</scope>
</reference>
<dbReference type="PANTHER" id="PTHR43394:SF17">
    <property type="entry name" value="MITOCHONDRIAL POTASSIUM CHANNEL ATP-BINDING SUBUNIT"/>
    <property type="match status" value="1"/>
</dbReference>
<dbReference type="InterPro" id="IPR039421">
    <property type="entry name" value="Type_1_exporter"/>
</dbReference>
<dbReference type="CDD" id="cd18574">
    <property type="entry name" value="ABC_6TM_ABCB8_like"/>
    <property type="match status" value="1"/>
</dbReference>
<keyword evidence="7" id="KW-0630">Potassium</keyword>
<dbReference type="EMBL" id="ABDC03015111">
    <property type="status" value="NOT_ANNOTATED_CDS"/>
    <property type="molecule type" value="Genomic_DNA"/>
</dbReference>
<keyword evidence="11 15" id="KW-0472">Membrane</keyword>
<feature type="transmembrane region" description="Helical" evidence="15">
    <location>
        <begin position="127"/>
        <end position="147"/>
    </location>
</feature>
<dbReference type="GO" id="GO:0006811">
    <property type="term" value="P:monoatomic ion transport"/>
    <property type="evidence" value="ECO:0007669"/>
    <property type="project" value="UniProtKB-KW"/>
</dbReference>
<comment type="similarity">
    <text evidence="2">Belongs to the ABC transporter superfamily. ABCB family. Multidrug resistance exporter (TC 3.A.1.201) subfamily.</text>
</comment>
<evidence type="ECO:0000256" key="14">
    <source>
        <dbReference type="ARBA" id="ARBA00042968"/>
    </source>
</evidence>
<reference evidence="17" key="3">
    <citation type="submission" date="2025-09" db="UniProtKB">
        <authorList>
            <consortium name="Ensembl"/>
        </authorList>
    </citation>
    <scope>IDENTIFICATION</scope>
</reference>